<dbReference type="AlphaFoldDB" id="A0A6N9H4M3"/>
<protein>
    <submittedName>
        <fullName evidence="2">SIP domain-containing protein</fullName>
    </submittedName>
</protein>
<dbReference type="SUPFAM" id="SSF63380">
    <property type="entry name" value="Riboflavin synthase domain-like"/>
    <property type="match status" value="1"/>
</dbReference>
<reference evidence="2 3" key="1">
    <citation type="submission" date="2020-01" db="EMBL/GenBank/DDBJ databases">
        <authorList>
            <person name="Deng T."/>
        </authorList>
    </citation>
    <scope>NUCLEOTIDE SEQUENCE [LARGE SCALE GENOMIC DNA]</scope>
    <source>
        <strain evidence="2 3">5221</strain>
    </source>
</reference>
<dbReference type="Pfam" id="PF04954">
    <property type="entry name" value="SIP"/>
    <property type="match status" value="1"/>
</dbReference>
<keyword evidence="3" id="KW-1185">Reference proteome</keyword>
<dbReference type="InterPro" id="IPR017927">
    <property type="entry name" value="FAD-bd_FR_type"/>
</dbReference>
<dbReference type="InterPro" id="IPR039261">
    <property type="entry name" value="FNR_nucleotide-bd"/>
</dbReference>
<comment type="caution">
    <text evidence="2">The sequence shown here is derived from an EMBL/GenBank/DDBJ whole genome shotgun (WGS) entry which is preliminary data.</text>
</comment>
<dbReference type="GO" id="GO:0016491">
    <property type="term" value="F:oxidoreductase activity"/>
    <property type="evidence" value="ECO:0007669"/>
    <property type="project" value="InterPro"/>
</dbReference>
<dbReference type="InterPro" id="IPR013113">
    <property type="entry name" value="SIP_FAD-bd"/>
</dbReference>
<dbReference type="Pfam" id="PF08021">
    <property type="entry name" value="FAD_binding_9"/>
    <property type="match status" value="1"/>
</dbReference>
<name>A0A6N9H4M3_9MICO</name>
<dbReference type="Gene3D" id="2.40.30.10">
    <property type="entry name" value="Translation factors"/>
    <property type="match status" value="1"/>
</dbReference>
<sequence length="331" mass="34122">MPGSYAPFPAALVRRERLSPGFLRLTFADPALARLGTACLDQRVKLVFAAAEARAALLGAPDWFAWWRGLAEAQRPPMRTYTVRAVRPHAAEVDIDFAVHGALGPASSFALEAPLGSELVLVGPVQGAAGADRDGIAWHPGAAHTVLLAGDETAAPAIGNILAALPATARGAALIEVAEAAEALDFPHPDGVEVAWLPRGAAHGDAHGGAAARGTGLTDAALRWYDDFAAGRAAARAGAAGAAAGAGAYEELDEISADGSALLWDQSDLGEQGDVGVQGVVGDDPGAGLFTWVAADAATVARLRRALRRERGLPRSGTSFMGYWRPGYQES</sequence>
<evidence type="ECO:0000259" key="1">
    <source>
        <dbReference type="PROSITE" id="PS51384"/>
    </source>
</evidence>
<organism evidence="2 3">
    <name type="scientific">Brevibacterium rongguiense</name>
    <dbReference type="NCBI Taxonomy" id="2695267"/>
    <lineage>
        <taxon>Bacteria</taxon>
        <taxon>Bacillati</taxon>
        <taxon>Actinomycetota</taxon>
        <taxon>Actinomycetes</taxon>
        <taxon>Micrococcales</taxon>
        <taxon>Brevibacteriaceae</taxon>
        <taxon>Brevibacterium</taxon>
    </lineage>
</organism>
<dbReference type="Gene3D" id="3.40.50.80">
    <property type="entry name" value="Nucleotide-binding domain of ferredoxin-NADP reductase (FNR) module"/>
    <property type="match status" value="1"/>
</dbReference>
<dbReference type="InterPro" id="IPR017938">
    <property type="entry name" value="Riboflavin_synthase-like_b-brl"/>
</dbReference>
<dbReference type="PANTHER" id="PTHR30157">
    <property type="entry name" value="FERRIC REDUCTASE, NADPH-DEPENDENT"/>
    <property type="match status" value="1"/>
</dbReference>
<dbReference type="InterPro" id="IPR007037">
    <property type="entry name" value="SIP_rossman_dom"/>
</dbReference>
<dbReference type="InterPro" id="IPR039374">
    <property type="entry name" value="SIP_fam"/>
</dbReference>
<dbReference type="RefSeq" id="WP_160952310.1">
    <property type="nucleotide sequence ID" value="NZ_WWEQ01000006.1"/>
</dbReference>
<feature type="domain" description="FAD-binding FR-type" evidence="1">
    <location>
        <begin position="5"/>
        <end position="131"/>
    </location>
</feature>
<dbReference type="PROSITE" id="PS51384">
    <property type="entry name" value="FAD_FR"/>
    <property type="match status" value="1"/>
</dbReference>
<dbReference type="EMBL" id="WWEQ01000006">
    <property type="protein sequence ID" value="MYM18869.1"/>
    <property type="molecule type" value="Genomic_DNA"/>
</dbReference>
<accession>A0A6N9H4M3</accession>
<proteinExistence type="predicted"/>
<dbReference type="PANTHER" id="PTHR30157:SF0">
    <property type="entry name" value="NADPH-DEPENDENT FERRIC-CHELATE REDUCTASE"/>
    <property type="match status" value="1"/>
</dbReference>
<dbReference type="Proteomes" id="UP000469215">
    <property type="component" value="Unassembled WGS sequence"/>
</dbReference>
<gene>
    <name evidence="2" type="ORF">GSY69_02445</name>
</gene>
<dbReference type="CDD" id="cd06193">
    <property type="entry name" value="siderophore_interacting"/>
    <property type="match status" value="1"/>
</dbReference>
<evidence type="ECO:0000313" key="2">
    <source>
        <dbReference type="EMBL" id="MYM18869.1"/>
    </source>
</evidence>
<evidence type="ECO:0000313" key="3">
    <source>
        <dbReference type="Proteomes" id="UP000469215"/>
    </source>
</evidence>